<dbReference type="EMBL" id="KE148172">
    <property type="protein sequence ID" value="EPE02967.1"/>
    <property type="molecule type" value="Genomic_DNA"/>
</dbReference>
<accession>S3BR97</accession>
<sequence length="849" mass="87593">MVRAAAHALGREVEPLVEVELDAGRVGRAETANAAGRGGCVPLKGVLGHGAALRRKTPHLLDGGIGRRHGGRDGVGRQGRQRDVGIADMADIADVANIPNIVGVVRCGGIVALGQQLHGGRHGHGDVRHAAAAATVRDGGQVEGDVAAGRAAAMVARVLQAVHAAVVGTAALSIVVGRRRRGARRVGRVHGDGMGDAVLCALHDAHARQEAQHGLLPALAGHAALDVEQVREHGRQEDGDARRREVHLEAQTEHLAAHARDAVGRVAHARARELLLLDRQHGRAGRDGLDPRPVQRRHCRVIHQVKQGALDGNRGAAVLDIARRECGVPARRRQCQQPGAQLCIDLVDDARAVALAVVAHRAVGEQHHGAVVAVAAAVAAAAAAAARAVGADGILLLEHVADEDAQLRLLDTQLSELLLHVEIAHQTALGRQDVDLVWQYGLVKVAGHEHGNVGVFAADALGAAHAERDHAVAHKAAPPQQLAQTLAPHGLAGGARVAVQANGVGERDGNAHPVPGVLLVVGGLVPVGHEQEGLDEGEAVGLVVEVVQSPGLHEERLARLAAAAEAGCFEELGGHKGSGGEHDGMVQQQADGAVLAVAVVDGLEQRVQLEQRHVRVHKLDVGVQKGALQRDVGQREGALAVQVHNVLGGHLAGQRADEAGQEGSHLLLGVAELAIDRQEREAGEVQGRRGNGCNGDRVSGRRGVVAVVRVSVSIVVVRVVVAVVRVVVMVVVEAVIVVVAAAVALVEVHAGRGLGEQQRVVADALLGGKAKRSAVGAVGAAVTVGAVDAGAVELAERGFGVCECRVELAVQAIEVDAVDAVDAVTVGVDKVVLECLGAGKRARGLTCVE</sequence>
<dbReference type="HOGENOM" id="CLU_335891_0_0_1"/>
<gene>
    <name evidence="1" type="ORF">F503_08844</name>
</gene>
<reference evidence="1 2" key="1">
    <citation type="journal article" date="2013" name="BMC Genomics">
        <title>The genome and transcriptome of the pine saprophyte Ophiostoma piceae, and a comparison with the bark beetle-associated pine pathogen Grosmannia clavigera.</title>
        <authorList>
            <person name="Haridas S."/>
            <person name="Wang Y."/>
            <person name="Lim L."/>
            <person name="Massoumi Alamouti S."/>
            <person name="Jackman S."/>
            <person name="Docking R."/>
            <person name="Robertson G."/>
            <person name="Birol I."/>
            <person name="Bohlmann J."/>
            <person name="Breuil C."/>
        </authorList>
    </citation>
    <scope>NUCLEOTIDE SEQUENCE [LARGE SCALE GENOMIC DNA]</scope>
    <source>
        <strain evidence="1 2">UAMH 11346</strain>
    </source>
</reference>
<evidence type="ECO:0000313" key="2">
    <source>
        <dbReference type="Proteomes" id="UP000016923"/>
    </source>
</evidence>
<proteinExistence type="predicted"/>
<name>S3BR97_OPHP1</name>
<dbReference type="VEuPathDB" id="FungiDB:F503_08844"/>
<dbReference type="AlphaFoldDB" id="S3BR97"/>
<protein>
    <submittedName>
        <fullName evidence="1">Uncharacterized protein</fullName>
    </submittedName>
</protein>
<keyword evidence="2" id="KW-1185">Reference proteome</keyword>
<organism evidence="1 2">
    <name type="scientific">Ophiostoma piceae (strain UAMH 11346)</name>
    <name type="common">Sap stain fungus</name>
    <dbReference type="NCBI Taxonomy" id="1262450"/>
    <lineage>
        <taxon>Eukaryota</taxon>
        <taxon>Fungi</taxon>
        <taxon>Dikarya</taxon>
        <taxon>Ascomycota</taxon>
        <taxon>Pezizomycotina</taxon>
        <taxon>Sordariomycetes</taxon>
        <taxon>Sordariomycetidae</taxon>
        <taxon>Ophiostomatales</taxon>
        <taxon>Ophiostomataceae</taxon>
        <taxon>Ophiostoma</taxon>
    </lineage>
</organism>
<evidence type="ECO:0000313" key="1">
    <source>
        <dbReference type="EMBL" id="EPE02967.1"/>
    </source>
</evidence>
<dbReference type="Proteomes" id="UP000016923">
    <property type="component" value="Unassembled WGS sequence"/>
</dbReference>